<proteinExistence type="predicted"/>
<dbReference type="SUPFAM" id="SSF56219">
    <property type="entry name" value="DNase I-like"/>
    <property type="match status" value="1"/>
</dbReference>
<dbReference type="InterPro" id="IPR000477">
    <property type="entry name" value="RT_dom"/>
</dbReference>
<accession>A0A8C6PAI7</accession>
<feature type="domain" description="Reverse transcriptase" evidence="1">
    <location>
        <begin position="330"/>
        <end position="596"/>
    </location>
</feature>
<dbReference type="Proteomes" id="UP000694548">
    <property type="component" value="Chromosome sgr07"/>
</dbReference>
<dbReference type="PANTHER" id="PTHR31635:SF196">
    <property type="entry name" value="REVERSE TRANSCRIPTASE DOMAIN-CONTAINING PROTEIN-RELATED"/>
    <property type="match status" value="1"/>
</dbReference>
<dbReference type="InterPro" id="IPR043502">
    <property type="entry name" value="DNA/RNA_pol_sf"/>
</dbReference>
<dbReference type="PANTHER" id="PTHR31635">
    <property type="entry name" value="REVERSE TRANSCRIPTASE DOMAIN-CONTAINING PROTEIN-RELATED"/>
    <property type="match status" value="1"/>
</dbReference>
<evidence type="ECO:0000313" key="2">
    <source>
        <dbReference type="Ensembl" id="ENSNFUP00015040857.1"/>
    </source>
</evidence>
<keyword evidence="3" id="KW-1185">Reference proteome</keyword>
<dbReference type="InterPro" id="IPR036691">
    <property type="entry name" value="Endo/exonu/phosph_ase_sf"/>
</dbReference>
<dbReference type="GeneTree" id="ENSGT00940000163737"/>
<reference evidence="2" key="1">
    <citation type="submission" date="2014-08" db="EMBL/GenBank/DDBJ databases">
        <authorList>
            <person name="Senf B."/>
            <person name="Petzold A."/>
            <person name="Downie B.R."/>
            <person name="Koch P."/>
            <person name="Platzer M."/>
        </authorList>
    </citation>
    <scope>NUCLEOTIDE SEQUENCE [LARGE SCALE GENOMIC DNA]</scope>
    <source>
        <strain evidence="2">GRZ</strain>
    </source>
</reference>
<reference evidence="2" key="2">
    <citation type="submission" date="2025-08" db="UniProtKB">
        <authorList>
            <consortium name="Ensembl"/>
        </authorList>
    </citation>
    <scope>IDENTIFICATION</scope>
</reference>
<dbReference type="PROSITE" id="PS50878">
    <property type="entry name" value="RT_POL"/>
    <property type="match status" value="1"/>
</dbReference>
<protein>
    <recommendedName>
        <fullName evidence="1">Reverse transcriptase domain-containing protein</fullName>
    </recommendedName>
</protein>
<dbReference type="Pfam" id="PF00078">
    <property type="entry name" value="RVT_1"/>
    <property type="match status" value="1"/>
</dbReference>
<organism evidence="2 3">
    <name type="scientific">Nothobranchius furzeri</name>
    <name type="common">Turquoise killifish</name>
    <dbReference type="NCBI Taxonomy" id="105023"/>
    <lineage>
        <taxon>Eukaryota</taxon>
        <taxon>Metazoa</taxon>
        <taxon>Chordata</taxon>
        <taxon>Craniata</taxon>
        <taxon>Vertebrata</taxon>
        <taxon>Euteleostomi</taxon>
        <taxon>Actinopterygii</taxon>
        <taxon>Neopterygii</taxon>
        <taxon>Teleostei</taxon>
        <taxon>Neoteleostei</taxon>
        <taxon>Acanthomorphata</taxon>
        <taxon>Ovalentaria</taxon>
        <taxon>Atherinomorphae</taxon>
        <taxon>Cyprinodontiformes</taxon>
        <taxon>Nothobranchiidae</taxon>
        <taxon>Nothobranchius</taxon>
    </lineage>
</organism>
<dbReference type="SUPFAM" id="SSF56672">
    <property type="entry name" value="DNA/RNA polymerases"/>
    <property type="match status" value="1"/>
</dbReference>
<dbReference type="Gene3D" id="3.60.10.10">
    <property type="entry name" value="Endonuclease/exonuclease/phosphatase"/>
    <property type="match status" value="1"/>
</dbReference>
<reference evidence="2" key="3">
    <citation type="submission" date="2025-09" db="UniProtKB">
        <authorList>
            <consortium name="Ensembl"/>
        </authorList>
    </citation>
    <scope>IDENTIFICATION</scope>
</reference>
<dbReference type="CDD" id="cd01650">
    <property type="entry name" value="RT_nLTR_like"/>
    <property type="match status" value="1"/>
</dbReference>
<dbReference type="Ensembl" id="ENSNFUT00015042653.1">
    <property type="protein sequence ID" value="ENSNFUP00015040857.1"/>
    <property type="gene ID" value="ENSNFUG00015019600.1"/>
</dbReference>
<name>A0A8C6PAI7_NOTFU</name>
<dbReference type="AlphaFoldDB" id="A0A8C6PAI7"/>
<evidence type="ECO:0000313" key="3">
    <source>
        <dbReference type="Proteomes" id="UP000694548"/>
    </source>
</evidence>
<evidence type="ECO:0000259" key="1">
    <source>
        <dbReference type="PROSITE" id="PS50878"/>
    </source>
</evidence>
<sequence length="904" mass="104530">MEAFMDKFNVTDIWREKFPDDMSFTWSNHSGSRKSRIDFWLISKNLSKDSITVNILTTPLTDHRAIYINLQFLPTENINRSSYWKLNSSLLNHTFVKAEVTRLLKHFFNKGNIEKSYSINWELFKFETGKFLRQYGAKMAKARSEEEDKLIVQISSIYQLPPDEVSEEDKLQLRTLHSKLDELYRQKAEGAFVRSRKKWIEEGEQNSAYFFRLEKSRSKSNTIHQLNINGTITNDAKTLSQFCCKFYSKLYESKYKANVATQFIDSVNNIRVIKTADRLYCDSSFTEKEILDSINLLKNNKSPGTDGLVAEFYKMFSSQLAPFLLQVYNESIEKGTLPPTLTQGLITLIPKPKKDLLSIDNWRPVSLLNNDYKILALLLARRIKDVLDDVIDETQSGFMTKRHISNNIRLVLDILDYSDLILDDSFILFLDFYKAFDSIEHEFIFLSLRKFGLGDFFCNAIKTLYSGANSSIRMKNGTTSRFCLNRGVRQGCPISPYLFLLCTQILASYIANSPMKGINIADREVVISQLADDTTIFLKNANQVSIALKILDDFSKASGLILNLNKCQLLPINNCNDHSICNIAIQHEVTYLGLIICKDQKTRITSNFSPIIKKTQSKLNQWLQRDLSLRGRVLLSKAEGLSRLTYAAISLHVDNRTCGEIDRMLFNFLWKNKTHYIRKSVIMNDYQHGGLNILDFTTLNNTFKINWAKHFLKNPVSIWNFIPHYIFSKFGGLTFILGCDYNVGKLPEKLSMFHKQVLLAWSLIYKHNFTPHTYLIWNNRNIVYKNKSLFFSNWVEKQIIFVNQLYNTNGQLMSYTELLNTYKFPATPKEYAILFAAIPMGVRMLFKGVLPVVPPISPPDPVNTYVGKVCLIEHKNSNRNIRALFQRESLSVPYVIFLLEFLCH</sequence>